<evidence type="ECO:0000313" key="1">
    <source>
        <dbReference type="EMBL" id="TRZ16857.1"/>
    </source>
</evidence>
<accession>A0A8K1GEB4</accession>
<keyword evidence="2" id="KW-1185">Reference proteome</keyword>
<dbReference type="AlphaFoldDB" id="A0A8K1GEB4"/>
<gene>
    <name evidence="1" type="ORF">HGM15179_010240</name>
</gene>
<comment type="caution">
    <text evidence="1">The sequence shown here is derived from an EMBL/GenBank/DDBJ whole genome shotgun (WGS) entry which is preliminary data.</text>
</comment>
<proteinExistence type="predicted"/>
<name>A0A8K1GEB4_9PASS</name>
<dbReference type="EMBL" id="SWJQ01000292">
    <property type="protein sequence ID" value="TRZ16857.1"/>
    <property type="molecule type" value="Genomic_DNA"/>
</dbReference>
<organism evidence="1 2">
    <name type="scientific">Zosterops borbonicus</name>
    <dbReference type="NCBI Taxonomy" id="364589"/>
    <lineage>
        <taxon>Eukaryota</taxon>
        <taxon>Metazoa</taxon>
        <taxon>Chordata</taxon>
        <taxon>Craniata</taxon>
        <taxon>Vertebrata</taxon>
        <taxon>Euteleostomi</taxon>
        <taxon>Archelosauria</taxon>
        <taxon>Archosauria</taxon>
        <taxon>Dinosauria</taxon>
        <taxon>Saurischia</taxon>
        <taxon>Theropoda</taxon>
        <taxon>Coelurosauria</taxon>
        <taxon>Aves</taxon>
        <taxon>Neognathae</taxon>
        <taxon>Neoaves</taxon>
        <taxon>Telluraves</taxon>
        <taxon>Australaves</taxon>
        <taxon>Passeriformes</taxon>
        <taxon>Sylvioidea</taxon>
        <taxon>Zosteropidae</taxon>
        <taxon>Zosterops</taxon>
    </lineage>
</organism>
<protein>
    <submittedName>
        <fullName evidence="1">Uncharacterized protein</fullName>
    </submittedName>
</protein>
<sequence>MGDLVTWAMEKVEVSNTSFASVFTKKCSSHIARVTESKGRNQENEEPHWRKKIRFKTIFVGDMGRRIEGILGKFGNDTKLCGVVDTLEGRGAIQRSMDRFEKCVHSNPMKFNKAKYKILRKQP</sequence>
<reference evidence="1" key="1">
    <citation type="submission" date="2019-04" db="EMBL/GenBank/DDBJ databases">
        <title>Genome assembly of Zosterops borbonicus 15179.</title>
        <authorList>
            <person name="Leroy T."/>
            <person name="Anselmetti Y."/>
            <person name="Tilak M.-K."/>
            <person name="Nabholz B."/>
        </authorList>
    </citation>
    <scope>NUCLEOTIDE SEQUENCE</scope>
    <source>
        <strain evidence="1">HGM_15179</strain>
        <tissue evidence="1">Muscle</tissue>
    </source>
</reference>
<evidence type="ECO:0000313" key="2">
    <source>
        <dbReference type="Proteomes" id="UP000796761"/>
    </source>
</evidence>
<dbReference type="Proteomes" id="UP000796761">
    <property type="component" value="Unassembled WGS sequence"/>
</dbReference>